<gene>
    <name evidence="2" type="ORF">EV702DRAFT_1171922</name>
</gene>
<evidence type="ECO:0000313" key="2">
    <source>
        <dbReference type="EMBL" id="KAG1760791.1"/>
    </source>
</evidence>
<evidence type="ECO:0000313" key="3">
    <source>
        <dbReference type="Proteomes" id="UP000714275"/>
    </source>
</evidence>
<sequence length="74" mass="8421">MTLSTLILSLILQLALSIPLQLSYQRLSCRITFDNMEIHVQHGLNPQPLSAELHPQESPYLYPRLPLPFIPPTT</sequence>
<reference evidence="2" key="1">
    <citation type="journal article" date="2020" name="New Phytol.">
        <title>Comparative genomics reveals dynamic genome evolution in host specialist ectomycorrhizal fungi.</title>
        <authorList>
            <person name="Lofgren L.A."/>
            <person name="Nguyen N.H."/>
            <person name="Vilgalys R."/>
            <person name="Ruytinx J."/>
            <person name="Liao H.L."/>
            <person name="Branco S."/>
            <person name="Kuo A."/>
            <person name="LaButti K."/>
            <person name="Lipzen A."/>
            <person name="Andreopoulos W."/>
            <person name="Pangilinan J."/>
            <person name="Riley R."/>
            <person name="Hundley H."/>
            <person name="Na H."/>
            <person name="Barry K."/>
            <person name="Grigoriev I.V."/>
            <person name="Stajich J.E."/>
            <person name="Kennedy P.G."/>
        </authorList>
    </citation>
    <scope>NUCLEOTIDE SEQUENCE</scope>
    <source>
        <strain evidence="2">DOB743</strain>
    </source>
</reference>
<dbReference type="EMBL" id="JABBWD010000435">
    <property type="protein sequence ID" value="KAG1760791.1"/>
    <property type="molecule type" value="Genomic_DNA"/>
</dbReference>
<dbReference type="AlphaFoldDB" id="A0A9P6ZF21"/>
<name>A0A9P6ZF21_9AGAM</name>
<keyword evidence="3" id="KW-1185">Reference proteome</keyword>
<keyword evidence="1" id="KW-0732">Signal</keyword>
<comment type="caution">
    <text evidence="2">The sequence shown here is derived from an EMBL/GenBank/DDBJ whole genome shotgun (WGS) entry which is preliminary data.</text>
</comment>
<dbReference type="Proteomes" id="UP000714275">
    <property type="component" value="Unassembled WGS sequence"/>
</dbReference>
<protein>
    <submittedName>
        <fullName evidence="2">Uncharacterized protein</fullName>
    </submittedName>
</protein>
<proteinExistence type="predicted"/>
<accession>A0A9P6ZF21</accession>
<feature type="signal peptide" evidence="1">
    <location>
        <begin position="1"/>
        <end position="17"/>
    </location>
</feature>
<evidence type="ECO:0000256" key="1">
    <source>
        <dbReference type="SAM" id="SignalP"/>
    </source>
</evidence>
<feature type="chain" id="PRO_5040443597" evidence="1">
    <location>
        <begin position="18"/>
        <end position="74"/>
    </location>
</feature>
<dbReference type="OrthoDB" id="2669550at2759"/>
<organism evidence="2 3">
    <name type="scientific">Suillus placidus</name>
    <dbReference type="NCBI Taxonomy" id="48579"/>
    <lineage>
        <taxon>Eukaryota</taxon>
        <taxon>Fungi</taxon>
        <taxon>Dikarya</taxon>
        <taxon>Basidiomycota</taxon>
        <taxon>Agaricomycotina</taxon>
        <taxon>Agaricomycetes</taxon>
        <taxon>Agaricomycetidae</taxon>
        <taxon>Boletales</taxon>
        <taxon>Suillineae</taxon>
        <taxon>Suillaceae</taxon>
        <taxon>Suillus</taxon>
    </lineage>
</organism>